<evidence type="ECO:0000256" key="2">
    <source>
        <dbReference type="PIRSR" id="PIRSR605754-1"/>
    </source>
</evidence>
<accession>A0A1H6KU02</accession>
<proteinExistence type="predicted"/>
<organism evidence="4 5">
    <name type="scientific">Ruminococcus flavefaciens</name>
    <dbReference type="NCBI Taxonomy" id="1265"/>
    <lineage>
        <taxon>Bacteria</taxon>
        <taxon>Bacillati</taxon>
        <taxon>Bacillota</taxon>
        <taxon>Clostridia</taxon>
        <taxon>Eubacteriales</taxon>
        <taxon>Oscillospiraceae</taxon>
        <taxon>Ruminococcus</taxon>
    </lineage>
</organism>
<dbReference type="InterPro" id="IPR042000">
    <property type="entry name" value="Sortase_D_2"/>
</dbReference>
<sequence>MQNERENAMEKELKKRNKLFVIGVIMVALGVGVLAFFGYRKISRELYLRKLLKENINFEIPRLDIKVPVLEGTSDKALQVSAGHFEGTGSLGKGNYCICGHNSTIYAEIFNDLDQIRIGDDMYLVDNDEKHTKYQYTVNEYKIVEPQDVSVLGDFGDDRITVISCTDDGKQRQVVVGTFKGKTEETGKQ</sequence>
<evidence type="ECO:0000313" key="5">
    <source>
        <dbReference type="Proteomes" id="UP000183190"/>
    </source>
</evidence>
<evidence type="ECO:0000313" key="4">
    <source>
        <dbReference type="EMBL" id="SEH75146.1"/>
    </source>
</evidence>
<dbReference type="RefSeq" id="WP_074717905.1">
    <property type="nucleotide sequence ID" value="NZ_FNWV01000009.1"/>
</dbReference>
<keyword evidence="1" id="KW-0378">Hydrolase</keyword>
<dbReference type="SUPFAM" id="SSF63817">
    <property type="entry name" value="Sortase"/>
    <property type="match status" value="1"/>
</dbReference>
<feature type="transmembrane region" description="Helical" evidence="3">
    <location>
        <begin position="20"/>
        <end position="39"/>
    </location>
</feature>
<evidence type="ECO:0000256" key="3">
    <source>
        <dbReference type="SAM" id="Phobius"/>
    </source>
</evidence>
<dbReference type="CDD" id="cd06166">
    <property type="entry name" value="Sortase_D_2"/>
    <property type="match status" value="1"/>
</dbReference>
<dbReference type="Pfam" id="PF04203">
    <property type="entry name" value="Sortase"/>
    <property type="match status" value="1"/>
</dbReference>
<feature type="active site" description="Proton donor/acceptor" evidence="2">
    <location>
        <position position="101"/>
    </location>
</feature>
<dbReference type="NCBIfam" id="TIGR01076">
    <property type="entry name" value="sortase_fam"/>
    <property type="match status" value="1"/>
</dbReference>
<dbReference type="InterPro" id="IPR023365">
    <property type="entry name" value="Sortase_dom-sf"/>
</dbReference>
<dbReference type="Gene3D" id="2.40.260.10">
    <property type="entry name" value="Sortase"/>
    <property type="match status" value="1"/>
</dbReference>
<dbReference type="InterPro" id="IPR005754">
    <property type="entry name" value="Sortase"/>
</dbReference>
<keyword evidence="3" id="KW-1133">Transmembrane helix</keyword>
<name>A0A1H6KU02_RUMFL</name>
<evidence type="ECO:0000256" key="1">
    <source>
        <dbReference type="ARBA" id="ARBA00022801"/>
    </source>
</evidence>
<gene>
    <name evidence="4" type="ORF">SAMN02910265_02490</name>
</gene>
<dbReference type="Proteomes" id="UP000183190">
    <property type="component" value="Unassembled WGS sequence"/>
</dbReference>
<dbReference type="AlphaFoldDB" id="A0A1H6KU02"/>
<keyword evidence="3" id="KW-0812">Transmembrane</keyword>
<dbReference type="GO" id="GO:0016787">
    <property type="term" value="F:hydrolase activity"/>
    <property type="evidence" value="ECO:0007669"/>
    <property type="project" value="UniProtKB-KW"/>
</dbReference>
<reference evidence="4 5" key="1">
    <citation type="submission" date="2016-10" db="EMBL/GenBank/DDBJ databases">
        <authorList>
            <person name="de Groot N.N."/>
        </authorList>
    </citation>
    <scope>NUCLEOTIDE SEQUENCE [LARGE SCALE GENOMIC DNA]</scope>
    <source>
        <strain evidence="4 5">YAD2003</strain>
    </source>
</reference>
<feature type="active site" description="Acyl-thioester intermediate" evidence="2">
    <location>
        <position position="165"/>
    </location>
</feature>
<dbReference type="EMBL" id="FNWV01000009">
    <property type="protein sequence ID" value="SEH75146.1"/>
    <property type="molecule type" value="Genomic_DNA"/>
</dbReference>
<protein>
    <submittedName>
        <fullName evidence="4">Sortase family protein</fullName>
    </submittedName>
</protein>
<keyword evidence="3" id="KW-0472">Membrane</keyword>